<dbReference type="InterPro" id="IPR012337">
    <property type="entry name" value="RNaseH-like_sf"/>
</dbReference>
<dbReference type="InterPro" id="IPR006941">
    <property type="entry name" value="RNase_CAF1"/>
</dbReference>
<dbReference type="GO" id="GO:0003723">
    <property type="term" value="F:RNA binding"/>
    <property type="evidence" value="ECO:0007669"/>
    <property type="project" value="UniProtKB-KW"/>
</dbReference>
<protein>
    <recommendedName>
        <fullName evidence="7">poly(A)-specific ribonuclease</fullName>
        <ecNumber evidence="7">3.1.13.4</ecNumber>
    </recommendedName>
</protein>
<comment type="similarity">
    <text evidence="5">Belongs to the CAF1 family.</text>
</comment>
<dbReference type="Pfam" id="PF04857">
    <property type="entry name" value="CAF1"/>
    <property type="match status" value="1"/>
</dbReference>
<dbReference type="EMBL" id="JAUIZM010000009">
    <property type="protein sequence ID" value="KAK1367006.1"/>
    <property type="molecule type" value="Genomic_DNA"/>
</dbReference>
<sequence>MNTFSSRNSRVVIREVWEHNLDAEFAILRNTVRNYSYVSVDTEYPGVIYHPIINNNGHVTPLSPSQSYSMMKANVDATKVIQLGLTLSDVNGNLPHLGTNSSYVWQFNFKDFDVDKDLSNPTSIELLKQQGINFLKNKQQGISAARFSRLFFNCFGPGRKFYNSTENLKITWVTFHGTSDIAYLLVLIMQQRLPNDLGTFVRLLHYTFGVSVYDLKMILKFQGLHGGLERMAKILGVDRPAGKHHQAGSDSLLTMRMFMKVKETYFSGHNYNKLSHFTYMLFGLNLQIMNKIRVPYMLAPMNAARQYYQSY</sequence>
<evidence type="ECO:0000256" key="4">
    <source>
        <dbReference type="ARBA" id="ARBA00004496"/>
    </source>
</evidence>
<evidence type="ECO:0000256" key="11">
    <source>
        <dbReference type="ARBA" id="ARBA00022801"/>
    </source>
</evidence>
<evidence type="ECO:0000256" key="1">
    <source>
        <dbReference type="ARBA" id="ARBA00001663"/>
    </source>
</evidence>
<dbReference type="SUPFAM" id="SSF53098">
    <property type="entry name" value="Ribonuclease H-like"/>
    <property type="match status" value="1"/>
</dbReference>
<comment type="subunit">
    <text evidence="6">Component of the CCR4-NOT complex, at least composed of CRR4 and CAF1 proteins.</text>
</comment>
<evidence type="ECO:0000256" key="5">
    <source>
        <dbReference type="ARBA" id="ARBA00008372"/>
    </source>
</evidence>
<comment type="caution">
    <text evidence="18">The sequence shown here is derived from an EMBL/GenBank/DDBJ whole genome shotgun (WGS) entry which is preliminary data.</text>
</comment>
<dbReference type="EC" id="3.1.13.4" evidence="7"/>
<dbReference type="PANTHER" id="PTHR10797">
    <property type="entry name" value="CCR4-NOT TRANSCRIPTION COMPLEX SUBUNIT"/>
    <property type="match status" value="1"/>
</dbReference>
<organism evidence="18 19">
    <name type="scientific">Heracleum sosnowskyi</name>
    <dbReference type="NCBI Taxonomy" id="360622"/>
    <lineage>
        <taxon>Eukaryota</taxon>
        <taxon>Viridiplantae</taxon>
        <taxon>Streptophyta</taxon>
        <taxon>Embryophyta</taxon>
        <taxon>Tracheophyta</taxon>
        <taxon>Spermatophyta</taxon>
        <taxon>Magnoliopsida</taxon>
        <taxon>eudicotyledons</taxon>
        <taxon>Gunneridae</taxon>
        <taxon>Pentapetalae</taxon>
        <taxon>asterids</taxon>
        <taxon>campanulids</taxon>
        <taxon>Apiales</taxon>
        <taxon>Apiaceae</taxon>
        <taxon>Apioideae</taxon>
        <taxon>apioid superclade</taxon>
        <taxon>Tordylieae</taxon>
        <taxon>Tordyliinae</taxon>
        <taxon>Heracleum</taxon>
    </lineage>
</organism>
<evidence type="ECO:0000256" key="3">
    <source>
        <dbReference type="ARBA" id="ARBA00004123"/>
    </source>
</evidence>
<evidence type="ECO:0000256" key="2">
    <source>
        <dbReference type="ARBA" id="ARBA00001968"/>
    </source>
</evidence>
<keyword evidence="13" id="KW-0694">RNA-binding</keyword>
<keyword evidence="9" id="KW-0540">Nuclease</keyword>
<evidence type="ECO:0000256" key="6">
    <source>
        <dbReference type="ARBA" id="ARBA00011757"/>
    </source>
</evidence>
<dbReference type="InterPro" id="IPR039637">
    <property type="entry name" value="CNOT7/CNOT8/Pop2"/>
</dbReference>
<comment type="subcellular location">
    <subcellularLocation>
        <location evidence="4">Cytoplasm</location>
    </subcellularLocation>
    <subcellularLocation>
        <location evidence="3">Nucleus</location>
    </subcellularLocation>
</comment>
<comment type="cofactor">
    <cofactor evidence="2">
        <name>a divalent metal cation</name>
        <dbReference type="ChEBI" id="CHEBI:60240"/>
    </cofactor>
</comment>
<evidence type="ECO:0000256" key="17">
    <source>
        <dbReference type="ARBA" id="ARBA00025148"/>
    </source>
</evidence>
<evidence type="ECO:0000256" key="10">
    <source>
        <dbReference type="ARBA" id="ARBA00022723"/>
    </source>
</evidence>
<dbReference type="GO" id="GO:0005634">
    <property type="term" value="C:nucleus"/>
    <property type="evidence" value="ECO:0007669"/>
    <property type="project" value="UniProtKB-SubCell"/>
</dbReference>
<evidence type="ECO:0000256" key="8">
    <source>
        <dbReference type="ARBA" id="ARBA00022490"/>
    </source>
</evidence>
<keyword evidence="14" id="KW-0805">Transcription regulation</keyword>
<dbReference type="AlphaFoldDB" id="A0AAD8MAS3"/>
<reference evidence="18" key="2">
    <citation type="submission" date="2023-05" db="EMBL/GenBank/DDBJ databases">
        <authorList>
            <person name="Schelkunov M.I."/>
        </authorList>
    </citation>
    <scope>NUCLEOTIDE SEQUENCE</scope>
    <source>
        <strain evidence="18">Hsosn_3</strain>
        <tissue evidence="18">Leaf</tissue>
    </source>
</reference>
<keyword evidence="15" id="KW-0804">Transcription</keyword>
<keyword evidence="10" id="KW-0479">Metal-binding</keyword>
<comment type="function">
    <text evidence="17">Ubiquitous transcription factor required for a diverse set of processes. It is a component of the CCR4 complex involved in the control of gene expression.</text>
</comment>
<evidence type="ECO:0000256" key="13">
    <source>
        <dbReference type="ARBA" id="ARBA00022884"/>
    </source>
</evidence>
<evidence type="ECO:0000256" key="16">
    <source>
        <dbReference type="ARBA" id="ARBA00023242"/>
    </source>
</evidence>
<evidence type="ECO:0000313" key="18">
    <source>
        <dbReference type="EMBL" id="KAK1367006.1"/>
    </source>
</evidence>
<reference evidence="18" key="1">
    <citation type="submission" date="2023-02" db="EMBL/GenBank/DDBJ databases">
        <title>Genome of toxic invasive species Heracleum sosnowskyi carries increased number of genes despite the absence of recent whole-genome duplications.</title>
        <authorList>
            <person name="Schelkunov M."/>
            <person name="Shtratnikova V."/>
            <person name="Makarenko M."/>
            <person name="Klepikova A."/>
            <person name="Omelchenko D."/>
            <person name="Novikova G."/>
            <person name="Obukhova E."/>
            <person name="Bogdanov V."/>
            <person name="Penin A."/>
            <person name="Logacheva M."/>
        </authorList>
    </citation>
    <scope>NUCLEOTIDE SEQUENCE</scope>
    <source>
        <strain evidence="18">Hsosn_3</strain>
        <tissue evidence="18">Leaf</tissue>
    </source>
</reference>
<gene>
    <name evidence="18" type="ORF">POM88_042567</name>
</gene>
<dbReference type="GO" id="GO:0030014">
    <property type="term" value="C:CCR4-NOT complex"/>
    <property type="evidence" value="ECO:0007669"/>
    <property type="project" value="InterPro"/>
</dbReference>
<dbReference type="GO" id="GO:0046872">
    <property type="term" value="F:metal ion binding"/>
    <property type="evidence" value="ECO:0007669"/>
    <property type="project" value="UniProtKB-KW"/>
</dbReference>
<keyword evidence="11" id="KW-0378">Hydrolase</keyword>
<keyword evidence="16" id="KW-0539">Nucleus</keyword>
<name>A0AAD8MAS3_9APIA</name>
<dbReference type="GO" id="GO:0004535">
    <property type="term" value="F:poly(A)-specific ribonuclease activity"/>
    <property type="evidence" value="ECO:0007669"/>
    <property type="project" value="UniProtKB-EC"/>
</dbReference>
<keyword evidence="8" id="KW-0963">Cytoplasm</keyword>
<comment type="catalytic activity">
    <reaction evidence="1">
        <text>Exonucleolytic cleavage of poly(A) to 5'-AMP.</text>
        <dbReference type="EC" id="3.1.13.4"/>
    </reaction>
</comment>
<dbReference type="Gene3D" id="3.30.420.10">
    <property type="entry name" value="Ribonuclease H-like superfamily/Ribonuclease H"/>
    <property type="match status" value="1"/>
</dbReference>
<keyword evidence="12" id="KW-0269">Exonuclease</keyword>
<evidence type="ECO:0000256" key="14">
    <source>
        <dbReference type="ARBA" id="ARBA00023015"/>
    </source>
</evidence>
<dbReference type="InterPro" id="IPR036397">
    <property type="entry name" value="RNaseH_sf"/>
</dbReference>
<dbReference type="GO" id="GO:0005737">
    <property type="term" value="C:cytoplasm"/>
    <property type="evidence" value="ECO:0007669"/>
    <property type="project" value="UniProtKB-SubCell"/>
</dbReference>
<evidence type="ECO:0000313" key="19">
    <source>
        <dbReference type="Proteomes" id="UP001237642"/>
    </source>
</evidence>
<accession>A0AAD8MAS3</accession>
<keyword evidence="19" id="KW-1185">Reference proteome</keyword>
<evidence type="ECO:0000256" key="15">
    <source>
        <dbReference type="ARBA" id="ARBA00023163"/>
    </source>
</evidence>
<dbReference type="Proteomes" id="UP001237642">
    <property type="component" value="Unassembled WGS sequence"/>
</dbReference>
<proteinExistence type="inferred from homology"/>
<evidence type="ECO:0000256" key="12">
    <source>
        <dbReference type="ARBA" id="ARBA00022839"/>
    </source>
</evidence>
<evidence type="ECO:0000256" key="7">
    <source>
        <dbReference type="ARBA" id="ARBA00012161"/>
    </source>
</evidence>
<evidence type="ECO:0000256" key="9">
    <source>
        <dbReference type="ARBA" id="ARBA00022722"/>
    </source>
</evidence>